<evidence type="ECO:0000313" key="2">
    <source>
        <dbReference type="Proteomes" id="UP001195483"/>
    </source>
</evidence>
<dbReference type="Proteomes" id="UP001195483">
    <property type="component" value="Unassembled WGS sequence"/>
</dbReference>
<proteinExistence type="predicted"/>
<dbReference type="AlphaFoldDB" id="A0AAE0S9Y0"/>
<name>A0AAE0S9Y0_9BIVA</name>
<protein>
    <submittedName>
        <fullName evidence="1">Uncharacterized protein</fullName>
    </submittedName>
</protein>
<comment type="caution">
    <text evidence="1">The sequence shown here is derived from an EMBL/GenBank/DDBJ whole genome shotgun (WGS) entry which is preliminary data.</text>
</comment>
<reference evidence="1" key="1">
    <citation type="journal article" date="2021" name="Genome Biol. Evol.">
        <title>A High-Quality Reference Genome for a Parasitic Bivalve with Doubly Uniparental Inheritance (Bivalvia: Unionida).</title>
        <authorList>
            <person name="Smith C.H."/>
        </authorList>
    </citation>
    <scope>NUCLEOTIDE SEQUENCE</scope>
    <source>
        <strain evidence="1">CHS0354</strain>
    </source>
</reference>
<evidence type="ECO:0000313" key="1">
    <source>
        <dbReference type="EMBL" id="KAK3588112.1"/>
    </source>
</evidence>
<keyword evidence="2" id="KW-1185">Reference proteome</keyword>
<gene>
    <name evidence="1" type="ORF">CHS0354_012169</name>
</gene>
<reference evidence="1" key="2">
    <citation type="journal article" date="2021" name="Genome Biol. Evol.">
        <title>Developing a high-quality reference genome for a parasitic bivalve with doubly uniparental inheritance (Bivalvia: Unionida).</title>
        <authorList>
            <person name="Smith C.H."/>
        </authorList>
    </citation>
    <scope>NUCLEOTIDE SEQUENCE</scope>
    <source>
        <strain evidence="1">CHS0354</strain>
        <tissue evidence="1">Mantle</tissue>
    </source>
</reference>
<accession>A0AAE0S9Y0</accession>
<sequence>MIDLDKDLVYIPRIWEANGESDIFRRIHMFIKLASMLVYFRPAYEGPTYTYTRQKVLYQLMKLKPCVVPEVQQLLDIMQEAALAYKLDKAELETATKAPEQLFLKEQLENWSSKKVELKSCIKEHKASVKKILKMQKYFSTRYDTNETLWKAIEKIPNEASPRMSRREKKLLMYKHTASQEEVLKSKIYSDSCSLRAEIEAALRTKLAEGISNLRLVAGYDCPEIDIAGICARTYAVTSKKYSYVDTNMEDLYANYGFLPEVIRTKVESSKFVKLTDEAKKRPIPRRVVLPKKVYVTYWGQILDPRERGKFTCERPVKQKIISTDAGKGFGWTRRSIFSNKEWVIYYLERAPNPDLL</sequence>
<reference evidence="1" key="3">
    <citation type="submission" date="2023-05" db="EMBL/GenBank/DDBJ databases">
        <authorList>
            <person name="Smith C.H."/>
        </authorList>
    </citation>
    <scope>NUCLEOTIDE SEQUENCE</scope>
    <source>
        <strain evidence="1">CHS0354</strain>
        <tissue evidence="1">Mantle</tissue>
    </source>
</reference>
<dbReference type="EMBL" id="JAEAOA010000745">
    <property type="protein sequence ID" value="KAK3588112.1"/>
    <property type="molecule type" value="Genomic_DNA"/>
</dbReference>
<organism evidence="1 2">
    <name type="scientific">Potamilus streckersoni</name>
    <dbReference type="NCBI Taxonomy" id="2493646"/>
    <lineage>
        <taxon>Eukaryota</taxon>
        <taxon>Metazoa</taxon>
        <taxon>Spiralia</taxon>
        <taxon>Lophotrochozoa</taxon>
        <taxon>Mollusca</taxon>
        <taxon>Bivalvia</taxon>
        <taxon>Autobranchia</taxon>
        <taxon>Heteroconchia</taxon>
        <taxon>Palaeoheterodonta</taxon>
        <taxon>Unionida</taxon>
        <taxon>Unionoidea</taxon>
        <taxon>Unionidae</taxon>
        <taxon>Ambleminae</taxon>
        <taxon>Lampsilini</taxon>
        <taxon>Potamilus</taxon>
    </lineage>
</organism>